<dbReference type="InterPro" id="IPR000742">
    <property type="entry name" value="EGF"/>
</dbReference>
<comment type="caution">
    <text evidence="3">The sequence shown here is derived from an EMBL/GenBank/DDBJ whole genome shotgun (WGS) entry which is preliminary data.</text>
</comment>
<evidence type="ECO:0000313" key="4">
    <source>
        <dbReference type="Proteomes" id="UP001529510"/>
    </source>
</evidence>
<proteinExistence type="predicted"/>
<protein>
    <recommendedName>
        <fullName evidence="2">EGF-like domain-containing protein</fullName>
    </recommendedName>
</protein>
<name>A0ABD0PNM0_CIRMR</name>
<evidence type="ECO:0000256" key="1">
    <source>
        <dbReference type="PROSITE-ProRule" id="PRU00076"/>
    </source>
</evidence>
<keyword evidence="1" id="KW-1015">Disulfide bond</keyword>
<accession>A0ABD0PNM0</accession>
<evidence type="ECO:0000259" key="2">
    <source>
        <dbReference type="PROSITE" id="PS50026"/>
    </source>
</evidence>
<feature type="domain" description="EGF-like" evidence="2">
    <location>
        <begin position="73"/>
        <end position="108"/>
    </location>
</feature>
<keyword evidence="1" id="KW-0245">EGF-like domain</keyword>
<dbReference type="EMBL" id="JAMKFB020000014">
    <property type="protein sequence ID" value="KAL0175635.1"/>
    <property type="molecule type" value="Genomic_DNA"/>
</dbReference>
<dbReference type="SMART" id="SM00181">
    <property type="entry name" value="EGF"/>
    <property type="match status" value="1"/>
</dbReference>
<dbReference type="Pfam" id="PF00008">
    <property type="entry name" value="EGF"/>
    <property type="match status" value="1"/>
</dbReference>
<sequence>VPSLIDTAGLRPGPDRPFQSFIGCIHDVRLNGELQDLGSGLAGVEGILPGCHSCSTERRGRRDLRVSHRPQWPTVPCQNSRCVHGVCVPKGSSYSCSCADGYSGHLPSARGCTAGEPFCHCQTGYSGPACET</sequence>
<feature type="disulfide bond" evidence="1">
    <location>
        <begin position="77"/>
        <end position="87"/>
    </location>
</feature>
<dbReference type="Proteomes" id="UP001529510">
    <property type="component" value="Unassembled WGS sequence"/>
</dbReference>
<keyword evidence="4" id="KW-1185">Reference proteome</keyword>
<feature type="non-terminal residue" evidence="3">
    <location>
        <position position="132"/>
    </location>
</feature>
<dbReference type="AlphaFoldDB" id="A0ABD0PNM0"/>
<dbReference type="SUPFAM" id="SSF57196">
    <property type="entry name" value="EGF/Laminin"/>
    <property type="match status" value="1"/>
</dbReference>
<feature type="non-terminal residue" evidence="3">
    <location>
        <position position="1"/>
    </location>
</feature>
<evidence type="ECO:0000313" key="3">
    <source>
        <dbReference type="EMBL" id="KAL0175635.1"/>
    </source>
</evidence>
<organism evidence="3 4">
    <name type="scientific">Cirrhinus mrigala</name>
    <name type="common">Mrigala</name>
    <dbReference type="NCBI Taxonomy" id="683832"/>
    <lineage>
        <taxon>Eukaryota</taxon>
        <taxon>Metazoa</taxon>
        <taxon>Chordata</taxon>
        <taxon>Craniata</taxon>
        <taxon>Vertebrata</taxon>
        <taxon>Euteleostomi</taxon>
        <taxon>Actinopterygii</taxon>
        <taxon>Neopterygii</taxon>
        <taxon>Teleostei</taxon>
        <taxon>Ostariophysi</taxon>
        <taxon>Cypriniformes</taxon>
        <taxon>Cyprinidae</taxon>
        <taxon>Labeoninae</taxon>
        <taxon>Labeonini</taxon>
        <taxon>Cirrhinus</taxon>
    </lineage>
</organism>
<dbReference type="PROSITE" id="PS50026">
    <property type="entry name" value="EGF_3"/>
    <property type="match status" value="1"/>
</dbReference>
<comment type="caution">
    <text evidence="1">Lacks conserved residue(s) required for the propagation of feature annotation.</text>
</comment>
<reference evidence="3 4" key="1">
    <citation type="submission" date="2024-05" db="EMBL/GenBank/DDBJ databases">
        <title>Genome sequencing and assembly of Indian major carp, Cirrhinus mrigala (Hamilton, 1822).</title>
        <authorList>
            <person name="Mohindra V."/>
            <person name="Chowdhury L.M."/>
            <person name="Lal K."/>
            <person name="Jena J.K."/>
        </authorList>
    </citation>
    <scope>NUCLEOTIDE SEQUENCE [LARGE SCALE GENOMIC DNA]</scope>
    <source>
        <strain evidence="3">CM1030</strain>
        <tissue evidence="3">Blood</tissue>
    </source>
</reference>
<dbReference type="Gene3D" id="2.10.25.10">
    <property type="entry name" value="Laminin"/>
    <property type="match status" value="1"/>
</dbReference>
<gene>
    <name evidence="3" type="ORF">M9458_027965</name>
</gene>